<evidence type="ECO:0000313" key="3">
    <source>
        <dbReference type="Proteomes" id="UP000036681"/>
    </source>
</evidence>
<dbReference type="AlphaFoldDB" id="A0A0M3HTB1"/>
<dbReference type="WBParaSite" id="ALUE_0000585701-mRNA-1">
    <property type="protein sequence ID" value="ALUE_0000585701-mRNA-1"/>
    <property type="gene ID" value="ALUE_0000585701"/>
</dbReference>
<organism evidence="3 4">
    <name type="scientific">Ascaris lumbricoides</name>
    <name type="common">Giant roundworm</name>
    <dbReference type="NCBI Taxonomy" id="6252"/>
    <lineage>
        <taxon>Eukaryota</taxon>
        <taxon>Metazoa</taxon>
        <taxon>Ecdysozoa</taxon>
        <taxon>Nematoda</taxon>
        <taxon>Chromadorea</taxon>
        <taxon>Rhabditida</taxon>
        <taxon>Spirurina</taxon>
        <taxon>Ascaridomorpha</taxon>
        <taxon>Ascaridoidea</taxon>
        <taxon>Ascarididae</taxon>
        <taxon>Ascaris</taxon>
    </lineage>
</organism>
<proteinExistence type="predicted"/>
<keyword evidence="3" id="KW-1185">Reference proteome</keyword>
<keyword evidence="2" id="KW-1133">Transmembrane helix</keyword>
<dbReference type="Proteomes" id="UP000036681">
    <property type="component" value="Unplaced"/>
</dbReference>
<sequence length="269" mass="28361">LFHSYTQCISLLFSKFGNFCVTLQIVPCGFYCSFYSIPTIRLYVVCFTSKAVLIEKESLQMAAVFLALLLIVQGSMSSPFPSSYLRPAGMSPGYNSGYMPYPGSTGDNRVDGYGGGGSPGYMGPQSSYARPDYVQPQVQPGYGGPPETAQPPPYVSQPSGGYQGPAEVAPAPEPGYNPPSQQQYPSIPSSGYERPVEVQPPMPNYEQPQPQQPPSPGYGGPSSGPSYPQPGYSGGGEILVPPAQMPSGSSGYSSGSGYARPSGGYARHA</sequence>
<feature type="transmembrane region" description="Helical" evidence="2">
    <location>
        <begin position="58"/>
        <end position="76"/>
    </location>
</feature>
<feature type="region of interest" description="Disordered" evidence="1">
    <location>
        <begin position="109"/>
        <end position="269"/>
    </location>
</feature>
<keyword evidence="2" id="KW-0812">Transmembrane</keyword>
<feature type="compositionally biased region" description="Low complexity" evidence="1">
    <location>
        <begin position="121"/>
        <end position="140"/>
    </location>
</feature>
<feature type="transmembrane region" description="Helical" evidence="2">
    <location>
        <begin position="16"/>
        <end position="37"/>
    </location>
</feature>
<feature type="compositionally biased region" description="Low complexity" evidence="1">
    <location>
        <begin position="178"/>
        <end position="190"/>
    </location>
</feature>
<protein>
    <submittedName>
        <fullName evidence="4">Translation initiation factor IF-2</fullName>
    </submittedName>
</protein>
<evidence type="ECO:0000256" key="2">
    <source>
        <dbReference type="SAM" id="Phobius"/>
    </source>
</evidence>
<accession>A0A0M3HTB1</accession>
<reference evidence="4" key="1">
    <citation type="submission" date="2017-02" db="UniProtKB">
        <authorList>
            <consortium name="WormBaseParasite"/>
        </authorList>
    </citation>
    <scope>IDENTIFICATION</scope>
</reference>
<evidence type="ECO:0000313" key="4">
    <source>
        <dbReference type="WBParaSite" id="ALUE_0000585701-mRNA-1"/>
    </source>
</evidence>
<evidence type="ECO:0000256" key="1">
    <source>
        <dbReference type="SAM" id="MobiDB-lite"/>
    </source>
</evidence>
<name>A0A0M3HTB1_ASCLU</name>
<keyword evidence="2" id="KW-0472">Membrane</keyword>
<feature type="compositionally biased region" description="Low complexity" evidence="1">
    <location>
        <begin position="246"/>
        <end position="269"/>
    </location>
</feature>